<proteinExistence type="predicted"/>
<evidence type="ECO:0000313" key="3">
    <source>
        <dbReference type="Proteomes" id="UP001486207"/>
    </source>
</evidence>
<gene>
    <name evidence="2" type="ORF">ABT384_04495</name>
</gene>
<evidence type="ECO:0000256" key="1">
    <source>
        <dbReference type="SAM" id="Phobius"/>
    </source>
</evidence>
<evidence type="ECO:0000313" key="2">
    <source>
        <dbReference type="EMBL" id="MER7371905.1"/>
    </source>
</evidence>
<dbReference type="EMBL" id="JBEPFB010000002">
    <property type="protein sequence ID" value="MER7371905.1"/>
    <property type="molecule type" value="Genomic_DNA"/>
</dbReference>
<keyword evidence="3" id="KW-1185">Reference proteome</keyword>
<keyword evidence="1" id="KW-0472">Membrane</keyword>
<sequence>MVRWLRVGVLSMVALTALLYLVVANRVGEQIAAAQRTREAIAAIDSAHRQAELAYAELGEASATKALDLTGPGAEFANATTRVGTLLTSATEGNAAGERGLHHIQFVQGQLTTCVQLANRVVSDGARGVVAAREALNDQPETEADRDDVRFTGGLIESLEDLTEIESIALDEQLRSRWLNPYLLWPLLLAPVIVMLLLVTATDYVIASHFRRRPHPALALALLATASVAVTGCLLSRVTRGELPHHPVLPGEGWVMAIALPLLVGAGALVYMAYRPRIAEYRFPRS</sequence>
<accession>A0ABV1XKC2</accession>
<feature type="transmembrane region" description="Helical" evidence="1">
    <location>
        <begin position="253"/>
        <end position="274"/>
    </location>
</feature>
<feature type="transmembrane region" description="Helical" evidence="1">
    <location>
        <begin position="218"/>
        <end position="238"/>
    </location>
</feature>
<dbReference type="RefSeq" id="WP_190069375.1">
    <property type="nucleotide sequence ID" value="NZ_BNBM01000003.1"/>
</dbReference>
<comment type="caution">
    <text evidence="2">The sequence shown here is derived from an EMBL/GenBank/DDBJ whole genome shotgun (WGS) entry which is preliminary data.</text>
</comment>
<dbReference type="Proteomes" id="UP001486207">
    <property type="component" value="Unassembled WGS sequence"/>
</dbReference>
<evidence type="ECO:0008006" key="4">
    <source>
        <dbReference type="Google" id="ProtNLM"/>
    </source>
</evidence>
<organism evidence="2 3">
    <name type="scientific">Streptomyces lanatus</name>
    <dbReference type="NCBI Taxonomy" id="66900"/>
    <lineage>
        <taxon>Bacteria</taxon>
        <taxon>Bacillati</taxon>
        <taxon>Actinomycetota</taxon>
        <taxon>Actinomycetes</taxon>
        <taxon>Kitasatosporales</taxon>
        <taxon>Streptomycetaceae</taxon>
        <taxon>Streptomyces</taxon>
    </lineage>
</organism>
<keyword evidence="1" id="KW-0812">Transmembrane</keyword>
<keyword evidence="1" id="KW-1133">Transmembrane helix</keyword>
<reference evidence="2 3" key="1">
    <citation type="submission" date="2024-06" db="EMBL/GenBank/DDBJ databases">
        <title>The Natural Products Discovery Center: Release of the First 8490 Sequenced Strains for Exploring Actinobacteria Biosynthetic Diversity.</title>
        <authorList>
            <person name="Kalkreuter E."/>
            <person name="Kautsar S.A."/>
            <person name="Yang D."/>
            <person name="Bader C.D."/>
            <person name="Teijaro C.N."/>
            <person name="Fluegel L."/>
            <person name="Davis C.M."/>
            <person name="Simpson J.R."/>
            <person name="Lauterbach L."/>
            <person name="Steele A.D."/>
            <person name="Gui C."/>
            <person name="Meng S."/>
            <person name="Li G."/>
            <person name="Viehrig K."/>
            <person name="Ye F."/>
            <person name="Su P."/>
            <person name="Kiefer A.F."/>
            <person name="Nichols A."/>
            <person name="Cepeda A.J."/>
            <person name="Yan W."/>
            <person name="Fan B."/>
            <person name="Jiang Y."/>
            <person name="Adhikari A."/>
            <person name="Zheng C.-J."/>
            <person name="Schuster L."/>
            <person name="Cowan T.M."/>
            <person name="Smanski M.J."/>
            <person name="Chevrette M.G."/>
            <person name="De Carvalho L.P.S."/>
            <person name="Shen B."/>
        </authorList>
    </citation>
    <scope>NUCLEOTIDE SEQUENCE [LARGE SCALE GENOMIC DNA]</scope>
    <source>
        <strain evidence="2 3">NPDC000155</strain>
    </source>
</reference>
<protein>
    <recommendedName>
        <fullName evidence="4">Integral membrane protein</fullName>
    </recommendedName>
</protein>
<feature type="transmembrane region" description="Helical" evidence="1">
    <location>
        <begin position="182"/>
        <end position="206"/>
    </location>
</feature>
<name>A0ABV1XKC2_9ACTN</name>